<evidence type="ECO:0000256" key="2">
    <source>
        <dbReference type="ARBA" id="ARBA00005336"/>
    </source>
</evidence>
<evidence type="ECO:0000256" key="4">
    <source>
        <dbReference type="ARBA" id="ARBA00022801"/>
    </source>
</evidence>
<dbReference type="InterPro" id="IPR019800">
    <property type="entry name" value="Glyco_hydro_3_AS"/>
</dbReference>
<evidence type="ECO:0000256" key="1">
    <source>
        <dbReference type="ARBA" id="ARBA00001231"/>
    </source>
</evidence>
<dbReference type="SUPFAM" id="SSF51445">
    <property type="entry name" value="(Trans)glycosidases"/>
    <property type="match status" value="1"/>
</dbReference>
<dbReference type="GO" id="GO:0005975">
    <property type="term" value="P:carbohydrate metabolic process"/>
    <property type="evidence" value="ECO:0007669"/>
    <property type="project" value="InterPro"/>
</dbReference>
<comment type="similarity">
    <text evidence="2">Belongs to the glycosyl hydrolase 3 family.</text>
</comment>
<keyword evidence="4 7" id="KW-0378">Hydrolase</keyword>
<dbReference type="PROSITE" id="PS00775">
    <property type="entry name" value="GLYCOSYL_HYDROL_F3"/>
    <property type="match status" value="1"/>
</dbReference>
<keyword evidence="5 7" id="KW-0326">Glycosidase</keyword>
<evidence type="ECO:0000313" key="7">
    <source>
        <dbReference type="EMBL" id="KAB7662684.1"/>
    </source>
</evidence>
<dbReference type="RefSeq" id="WP_152157551.1">
    <property type="nucleotide sequence ID" value="NZ_WEHX01000005.1"/>
</dbReference>
<dbReference type="EMBL" id="WEHX01000005">
    <property type="protein sequence ID" value="KAB7662684.1"/>
    <property type="molecule type" value="Genomic_DNA"/>
</dbReference>
<dbReference type="NCBIfam" id="NF003740">
    <property type="entry name" value="PRK05337.1"/>
    <property type="match status" value="1"/>
</dbReference>
<accession>A0A6I1EV25</accession>
<dbReference type="GO" id="GO:0004563">
    <property type="term" value="F:beta-N-acetylhexosaminidase activity"/>
    <property type="evidence" value="ECO:0007669"/>
    <property type="project" value="UniProtKB-EC"/>
</dbReference>
<dbReference type="OrthoDB" id="9786661at2"/>
<sequence>MLTLEKLERARSLGPVVVDIEGTTLSAHEIKRLQHPLTGAVILFTRNYSTPEELTALTGAIHAVRPGILITVDHEGGRVQRFREGFTEIPPMGDFLRLGSRAPGLLAQAGFILASELRAVGVDFSFTPVLDIDYGRSKVIGNRSLGRTPEEVERNARGLISGLRSGGMGSCGKHFPGHGWAEADSHVALPADERPREKVLSDLDVYRGLASELSSLMTAHVAYEGFDGETATFSPTLLKEILRDEIGFTGLVFSDDLSMKGAGSSESVADRARRALSAGCDMVLHCNHPDEVDEILRDLDWERPERFSERLAGLLPDSGTPLGLEALRSTERWKEALRQLRAAGLL</sequence>
<feature type="domain" description="Glycoside hydrolase family 3 N-terminal" evidence="6">
    <location>
        <begin position="25"/>
        <end position="292"/>
    </location>
</feature>
<evidence type="ECO:0000256" key="5">
    <source>
        <dbReference type="ARBA" id="ARBA00023295"/>
    </source>
</evidence>
<evidence type="ECO:0000259" key="6">
    <source>
        <dbReference type="Pfam" id="PF00933"/>
    </source>
</evidence>
<protein>
    <recommendedName>
        <fullName evidence="3">beta-N-acetylhexosaminidase</fullName>
        <ecNumber evidence="3">3.2.1.52</ecNumber>
    </recommendedName>
</protein>
<dbReference type="PANTHER" id="PTHR30480">
    <property type="entry name" value="BETA-HEXOSAMINIDASE-RELATED"/>
    <property type="match status" value="1"/>
</dbReference>
<dbReference type="Proteomes" id="UP000430564">
    <property type="component" value="Unassembled WGS sequence"/>
</dbReference>
<dbReference type="InterPro" id="IPR001764">
    <property type="entry name" value="Glyco_hydro_3_N"/>
</dbReference>
<dbReference type="Pfam" id="PF00933">
    <property type="entry name" value="Glyco_hydro_3"/>
    <property type="match status" value="1"/>
</dbReference>
<dbReference type="InterPro" id="IPR036962">
    <property type="entry name" value="Glyco_hydro_3_N_sf"/>
</dbReference>
<dbReference type="PANTHER" id="PTHR30480:SF13">
    <property type="entry name" value="BETA-HEXOSAMINIDASE"/>
    <property type="match status" value="1"/>
</dbReference>
<gene>
    <name evidence="7" type="primary">nagZ</name>
    <name evidence="7" type="ORF">GBM95_02035</name>
</gene>
<comment type="catalytic activity">
    <reaction evidence="1">
        <text>Hydrolysis of terminal non-reducing N-acetyl-D-hexosamine residues in N-acetyl-beta-D-hexosaminides.</text>
        <dbReference type="EC" id="3.2.1.52"/>
    </reaction>
</comment>
<name>A0A6I1EV25_9BURK</name>
<proteinExistence type="inferred from homology"/>
<dbReference type="AlphaFoldDB" id="A0A6I1EV25"/>
<evidence type="ECO:0000313" key="8">
    <source>
        <dbReference type="Proteomes" id="UP000430564"/>
    </source>
</evidence>
<dbReference type="InterPro" id="IPR017853">
    <property type="entry name" value="GH"/>
</dbReference>
<reference evidence="7 8" key="1">
    <citation type="submission" date="2019-10" db="EMBL/GenBank/DDBJ databases">
        <title>Genome diversity of Sutterella seckii.</title>
        <authorList>
            <person name="Chaplin A.V."/>
            <person name="Sokolova S.R."/>
            <person name="Mosin K.A."/>
            <person name="Ivanova E.L."/>
            <person name="Kochetkova T.O."/>
            <person name="Goltsov A.Y."/>
            <person name="Trofimov D.Y."/>
            <person name="Efimov B.A."/>
        </authorList>
    </citation>
    <scope>NUCLEOTIDE SEQUENCE [LARGE SCALE GENOMIC DNA]</scope>
    <source>
        <strain evidence="7 8">ASD393</strain>
    </source>
</reference>
<dbReference type="InterPro" id="IPR050226">
    <property type="entry name" value="NagZ_Beta-hexosaminidase"/>
</dbReference>
<evidence type="ECO:0000256" key="3">
    <source>
        <dbReference type="ARBA" id="ARBA00012663"/>
    </source>
</evidence>
<dbReference type="GO" id="GO:0009254">
    <property type="term" value="P:peptidoglycan turnover"/>
    <property type="evidence" value="ECO:0007669"/>
    <property type="project" value="TreeGrafter"/>
</dbReference>
<comment type="caution">
    <text evidence="7">The sequence shown here is derived from an EMBL/GenBank/DDBJ whole genome shotgun (WGS) entry which is preliminary data.</text>
</comment>
<dbReference type="Gene3D" id="3.20.20.300">
    <property type="entry name" value="Glycoside hydrolase, family 3, N-terminal domain"/>
    <property type="match status" value="1"/>
</dbReference>
<organism evidence="7 8">
    <name type="scientific">Sutterella seckii</name>
    <dbReference type="NCBI Taxonomy" id="1944635"/>
    <lineage>
        <taxon>Bacteria</taxon>
        <taxon>Pseudomonadati</taxon>
        <taxon>Pseudomonadota</taxon>
        <taxon>Betaproteobacteria</taxon>
        <taxon>Burkholderiales</taxon>
        <taxon>Sutterellaceae</taxon>
        <taxon>Sutterella</taxon>
    </lineage>
</organism>
<dbReference type="EC" id="3.2.1.52" evidence="3"/>